<comment type="caution">
    <text evidence="2">The sequence shown here is derived from an EMBL/GenBank/DDBJ whole genome shotgun (WGS) entry which is preliminary data.</text>
</comment>
<proteinExistence type="predicted"/>
<dbReference type="AlphaFoldDB" id="X1LX99"/>
<dbReference type="InterPro" id="IPR041682">
    <property type="entry name" value="AAA_14"/>
</dbReference>
<sequence length="133" mass="15516">MFHRKIINYLVKWKDKRERKPLVIRGARQVGKTSAVLMFAKKYFKNIINLNLEKSEHLSLFREPVSIEDFEKIIQIKFHQKIIPGKTLVFIDEIQNSPSLIKLLRFFYEEKPDIHVIAAGSLLPAKRGAVSIT</sequence>
<organism evidence="2">
    <name type="scientific">marine sediment metagenome</name>
    <dbReference type="NCBI Taxonomy" id="412755"/>
    <lineage>
        <taxon>unclassified sequences</taxon>
        <taxon>metagenomes</taxon>
        <taxon>ecological metagenomes</taxon>
    </lineage>
</organism>
<reference evidence="2" key="1">
    <citation type="journal article" date="2014" name="Front. Microbiol.">
        <title>High frequency of phylogenetically diverse reductive dehalogenase-homologous genes in deep subseafloor sedimentary metagenomes.</title>
        <authorList>
            <person name="Kawai M."/>
            <person name="Futagami T."/>
            <person name="Toyoda A."/>
            <person name="Takaki Y."/>
            <person name="Nishi S."/>
            <person name="Hori S."/>
            <person name="Arai W."/>
            <person name="Tsubouchi T."/>
            <person name="Morono Y."/>
            <person name="Uchiyama I."/>
            <person name="Ito T."/>
            <person name="Fujiyama A."/>
            <person name="Inagaki F."/>
            <person name="Takami H."/>
        </authorList>
    </citation>
    <scope>NUCLEOTIDE SEQUENCE</scope>
    <source>
        <strain evidence="2">Expedition CK06-06</strain>
    </source>
</reference>
<evidence type="ECO:0000313" key="2">
    <source>
        <dbReference type="EMBL" id="GAI23992.1"/>
    </source>
</evidence>
<protein>
    <recommendedName>
        <fullName evidence="1">AAA domain-containing protein</fullName>
    </recommendedName>
</protein>
<feature type="domain" description="AAA" evidence="1">
    <location>
        <begin position="19"/>
        <end position="123"/>
    </location>
</feature>
<gene>
    <name evidence="2" type="ORF">S06H3_25776</name>
</gene>
<evidence type="ECO:0000259" key="1">
    <source>
        <dbReference type="Pfam" id="PF13173"/>
    </source>
</evidence>
<dbReference type="SUPFAM" id="SSF52540">
    <property type="entry name" value="P-loop containing nucleoside triphosphate hydrolases"/>
    <property type="match status" value="1"/>
</dbReference>
<dbReference type="InterPro" id="IPR027417">
    <property type="entry name" value="P-loop_NTPase"/>
</dbReference>
<accession>X1LX99</accession>
<dbReference type="Pfam" id="PF13173">
    <property type="entry name" value="AAA_14"/>
    <property type="match status" value="1"/>
</dbReference>
<dbReference type="PANTHER" id="PTHR33295:SF7">
    <property type="entry name" value="ATPASE"/>
    <property type="match status" value="1"/>
</dbReference>
<name>X1LX99_9ZZZZ</name>
<dbReference type="EMBL" id="BARV01014851">
    <property type="protein sequence ID" value="GAI23992.1"/>
    <property type="molecule type" value="Genomic_DNA"/>
</dbReference>
<dbReference type="Gene3D" id="3.40.50.300">
    <property type="entry name" value="P-loop containing nucleotide triphosphate hydrolases"/>
    <property type="match status" value="1"/>
</dbReference>
<dbReference type="PANTHER" id="PTHR33295">
    <property type="entry name" value="ATPASE"/>
    <property type="match status" value="1"/>
</dbReference>